<reference evidence="5 6" key="1">
    <citation type="submission" date="2019-01" db="EMBL/GenBank/DDBJ databases">
        <title>Genome sequencing of strain FW10M-9.</title>
        <authorList>
            <person name="Heo J."/>
            <person name="Kim S.-J."/>
            <person name="Kim J.-S."/>
            <person name="Hong S.-B."/>
            <person name="Kwon S.-W."/>
        </authorList>
    </citation>
    <scope>NUCLEOTIDE SEQUENCE [LARGE SCALE GENOMIC DNA]</scope>
    <source>
        <strain evidence="5 6">FW10M-9</strain>
    </source>
</reference>
<dbReference type="RefSeq" id="WP_129186388.1">
    <property type="nucleotide sequence ID" value="NZ_CP035493.1"/>
</dbReference>
<dbReference type="CDD" id="cd01392">
    <property type="entry name" value="HTH_LacI"/>
    <property type="match status" value="1"/>
</dbReference>
<dbReference type="SMART" id="SM00354">
    <property type="entry name" value="HTH_LACI"/>
    <property type="match status" value="1"/>
</dbReference>
<keyword evidence="6" id="KW-1185">Reference proteome</keyword>
<dbReference type="Gene3D" id="1.10.260.40">
    <property type="entry name" value="lambda repressor-like DNA-binding domains"/>
    <property type="match status" value="1"/>
</dbReference>
<keyword evidence="1" id="KW-0805">Transcription regulation</keyword>
<proteinExistence type="predicted"/>
<evidence type="ECO:0000256" key="1">
    <source>
        <dbReference type="ARBA" id="ARBA00023015"/>
    </source>
</evidence>
<dbReference type="AlphaFoldDB" id="A0A4P6F6X1"/>
<evidence type="ECO:0000256" key="2">
    <source>
        <dbReference type="ARBA" id="ARBA00023125"/>
    </source>
</evidence>
<name>A0A4P6F6X1_9MICO</name>
<evidence type="ECO:0000256" key="3">
    <source>
        <dbReference type="ARBA" id="ARBA00023163"/>
    </source>
</evidence>
<evidence type="ECO:0000313" key="5">
    <source>
        <dbReference type="EMBL" id="QAY68987.1"/>
    </source>
</evidence>
<dbReference type="GO" id="GO:0003700">
    <property type="term" value="F:DNA-binding transcription factor activity"/>
    <property type="evidence" value="ECO:0007669"/>
    <property type="project" value="TreeGrafter"/>
</dbReference>
<accession>A0A4P6F6X1</accession>
<dbReference type="PROSITE" id="PS00356">
    <property type="entry name" value="HTH_LACI_1"/>
    <property type="match status" value="1"/>
</dbReference>
<organism evidence="5 6">
    <name type="scientific">Xylanimonas protaetiae</name>
    <dbReference type="NCBI Taxonomy" id="2509457"/>
    <lineage>
        <taxon>Bacteria</taxon>
        <taxon>Bacillati</taxon>
        <taxon>Actinomycetota</taxon>
        <taxon>Actinomycetes</taxon>
        <taxon>Micrococcales</taxon>
        <taxon>Promicromonosporaceae</taxon>
        <taxon>Xylanimonas</taxon>
    </lineage>
</organism>
<dbReference type="InterPro" id="IPR010982">
    <property type="entry name" value="Lambda_DNA-bd_dom_sf"/>
</dbReference>
<dbReference type="Pfam" id="PF13377">
    <property type="entry name" value="Peripla_BP_3"/>
    <property type="match status" value="1"/>
</dbReference>
<feature type="domain" description="HTH lacI-type" evidence="4">
    <location>
        <begin position="6"/>
        <end position="60"/>
    </location>
</feature>
<evidence type="ECO:0000259" key="4">
    <source>
        <dbReference type="PROSITE" id="PS50932"/>
    </source>
</evidence>
<dbReference type="SUPFAM" id="SSF47413">
    <property type="entry name" value="lambda repressor-like DNA-binding domains"/>
    <property type="match status" value="1"/>
</dbReference>
<dbReference type="Proteomes" id="UP000292118">
    <property type="component" value="Chromosome"/>
</dbReference>
<dbReference type="GO" id="GO:0000976">
    <property type="term" value="F:transcription cis-regulatory region binding"/>
    <property type="evidence" value="ECO:0007669"/>
    <property type="project" value="TreeGrafter"/>
</dbReference>
<dbReference type="PANTHER" id="PTHR30146:SF153">
    <property type="entry name" value="LACTOSE OPERON REPRESSOR"/>
    <property type="match status" value="1"/>
</dbReference>
<dbReference type="SUPFAM" id="SSF53822">
    <property type="entry name" value="Periplasmic binding protein-like I"/>
    <property type="match status" value="1"/>
</dbReference>
<dbReference type="Pfam" id="PF00356">
    <property type="entry name" value="LacI"/>
    <property type="match status" value="1"/>
</dbReference>
<dbReference type="EMBL" id="CP035493">
    <property type="protein sequence ID" value="QAY68987.1"/>
    <property type="molecule type" value="Genomic_DNA"/>
</dbReference>
<dbReference type="PROSITE" id="PS50932">
    <property type="entry name" value="HTH_LACI_2"/>
    <property type="match status" value="1"/>
</dbReference>
<dbReference type="PANTHER" id="PTHR30146">
    <property type="entry name" value="LACI-RELATED TRANSCRIPTIONAL REPRESSOR"/>
    <property type="match status" value="1"/>
</dbReference>
<dbReference type="KEGG" id="xya:ET471_02135"/>
<dbReference type="Gene3D" id="3.40.50.2300">
    <property type="match status" value="2"/>
</dbReference>
<sequence length="339" mass="36067">MSSPRPTITDIAAAVGVSAPTVSKVINGRTDVADATRARVEEALDRLGYRRRRSGPPAAGTGLIDLVFHNIGSPWSMELIQGVEHAAAEHRASVILTELGGKHRPPDAWVETTLARPPLGVLLVAAHLSDEQRERLARRSIPFVVIDTDGEPPEDVATVGTDNWSGGLLATRHLIALGHTRIAAIGGPADMLCVRARLDGFRSAHTEAGLVADPRLVRSGDFYVGAGYQAGRELLTLPEHERPTAIFAGSDMQALGVMRAAAELGVSIPHDLSIVGYDDVPVVEWVSPTLTSIDQKLATQGAVATRLLMDLAQGRIPATPRIILPSDLVVRASTAPPRR</sequence>
<dbReference type="OrthoDB" id="3227375at2"/>
<evidence type="ECO:0000313" key="6">
    <source>
        <dbReference type="Proteomes" id="UP000292118"/>
    </source>
</evidence>
<dbReference type="InterPro" id="IPR046335">
    <property type="entry name" value="LacI/GalR-like_sensor"/>
</dbReference>
<keyword evidence="3" id="KW-0804">Transcription</keyword>
<keyword evidence="2" id="KW-0238">DNA-binding</keyword>
<gene>
    <name evidence="5" type="ORF">ET471_02135</name>
</gene>
<protein>
    <submittedName>
        <fullName evidence="5">LacI family transcriptional regulator</fullName>
    </submittedName>
</protein>
<dbReference type="InterPro" id="IPR000843">
    <property type="entry name" value="HTH_LacI"/>
</dbReference>
<dbReference type="InterPro" id="IPR028082">
    <property type="entry name" value="Peripla_BP_I"/>
</dbReference>